<dbReference type="InterPro" id="IPR020476">
    <property type="entry name" value="Nudix_hydrolase"/>
</dbReference>
<dbReference type="GO" id="GO:0016787">
    <property type="term" value="F:hydrolase activity"/>
    <property type="evidence" value="ECO:0007669"/>
    <property type="project" value="UniProtKB-KW"/>
</dbReference>
<dbReference type="EMBL" id="QQBB01000001">
    <property type="protein sequence ID" value="RDI62333.1"/>
    <property type="molecule type" value="Genomic_DNA"/>
</dbReference>
<dbReference type="Gene3D" id="3.90.79.10">
    <property type="entry name" value="Nucleoside Triphosphate Pyrophosphohydrolase"/>
    <property type="match status" value="1"/>
</dbReference>
<dbReference type="SUPFAM" id="SSF55811">
    <property type="entry name" value="Nudix"/>
    <property type="match status" value="1"/>
</dbReference>
<dbReference type="InterPro" id="IPR000086">
    <property type="entry name" value="NUDIX_hydrolase_dom"/>
</dbReference>
<evidence type="ECO:0000259" key="5">
    <source>
        <dbReference type="PROSITE" id="PS51462"/>
    </source>
</evidence>
<dbReference type="CDD" id="cd04685">
    <property type="entry name" value="NUDIX_Hydrolase"/>
    <property type="match status" value="1"/>
</dbReference>
<dbReference type="Proteomes" id="UP000254925">
    <property type="component" value="Unassembled WGS sequence"/>
</dbReference>
<evidence type="ECO:0000313" key="7">
    <source>
        <dbReference type="Proteomes" id="UP000254925"/>
    </source>
</evidence>
<accession>A0A370HUZ1</accession>
<comment type="cofactor">
    <cofactor evidence="1">
        <name>Mg(2+)</name>
        <dbReference type="ChEBI" id="CHEBI:18420"/>
    </cofactor>
</comment>
<dbReference type="InterPro" id="IPR015797">
    <property type="entry name" value="NUDIX_hydrolase-like_dom_sf"/>
</dbReference>
<keyword evidence="7" id="KW-1185">Reference proteome</keyword>
<dbReference type="PROSITE" id="PS00893">
    <property type="entry name" value="NUDIX_BOX"/>
    <property type="match status" value="1"/>
</dbReference>
<dbReference type="RefSeq" id="WP_245429706.1">
    <property type="nucleotide sequence ID" value="NZ_QQBB01000001.1"/>
</dbReference>
<dbReference type="Pfam" id="PF00293">
    <property type="entry name" value="NUDIX"/>
    <property type="match status" value="1"/>
</dbReference>
<evidence type="ECO:0000256" key="4">
    <source>
        <dbReference type="RuleBase" id="RU003476"/>
    </source>
</evidence>
<dbReference type="InterPro" id="IPR020084">
    <property type="entry name" value="NUDIX_hydrolase_CS"/>
</dbReference>
<comment type="caution">
    <text evidence="6">The sequence shown here is derived from an EMBL/GenBank/DDBJ whole genome shotgun (WGS) entry which is preliminary data.</text>
</comment>
<name>A0A370HUZ1_9HYPH</name>
<gene>
    <name evidence="6" type="ORF">DES45_101602</name>
</gene>
<protein>
    <submittedName>
        <fullName evidence="6">8-oxo-dGTP pyrophosphatase MutT (NUDIX family)</fullName>
    </submittedName>
</protein>
<feature type="domain" description="Nudix hydrolase" evidence="5">
    <location>
        <begin position="5"/>
        <end position="154"/>
    </location>
</feature>
<dbReference type="AlphaFoldDB" id="A0A370HUZ1"/>
<evidence type="ECO:0000256" key="1">
    <source>
        <dbReference type="ARBA" id="ARBA00001946"/>
    </source>
</evidence>
<comment type="similarity">
    <text evidence="4">Belongs to the Nudix hydrolase family.</text>
</comment>
<evidence type="ECO:0000256" key="3">
    <source>
        <dbReference type="ARBA" id="ARBA00022842"/>
    </source>
</evidence>
<sequence length="165" mass="18111">MSGLPPRDTARGLVLDPAGRLLLIAYEASRDVDPARPGLRRFWFTPGGGLEPGETHEAALVRELEEEIGVAGTVPGPWIGRRETDLTLFRRVVFARERYFPVRLPSAAVDTARLAETENDPVLDVRWWSLDALEAADEVVEPRGIIGLARRVLAGELPSLPIVLA</sequence>
<organism evidence="6 7">
    <name type="scientific">Microvirga subterranea</name>
    <dbReference type="NCBI Taxonomy" id="186651"/>
    <lineage>
        <taxon>Bacteria</taxon>
        <taxon>Pseudomonadati</taxon>
        <taxon>Pseudomonadota</taxon>
        <taxon>Alphaproteobacteria</taxon>
        <taxon>Hyphomicrobiales</taxon>
        <taxon>Methylobacteriaceae</taxon>
        <taxon>Microvirga</taxon>
    </lineage>
</organism>
<dbReference type="PANTHER" id="PTHR43046">
    <property type="entry name" value="GDP-MANNOSE MANNOSYL HYDROLASE"/>
    <property type="match status" value="1"/>
</dbReference>
<proteinExistence type="inferred from homology"/>
<evidence type="ECO:0000313" key="6">
    <source>
        <dbReference type="EMBL" id="RDI62333.1"/>
    </source>
</evidence>
<dbReference type="PANTHER" id="PTHR43046:SF12">
    <property type="entry name" value="GDP-MANNOSE MANNOSYL HYDROLASE"/>
    <property type="match status" value="1"/>
</dbReference>
<keyword evidence="3" id="KW-0460">Magnesium</keyword>
<keyword evidence="2 4" id="KW-0378">Hydrolase</keyword>
<dbReference type="PRINTS" id="PR00502">
    <property type="entry name" value="NUDIXFAMILY"/>
</dbReference>
<reference evidence="6 7" key="1">
    <citation type="submission" date="2018-07" db="EMBL/GenBank/DDBJ databases">
        <title>Genomic Encyclopedia of Type Strains, Phase IV (KMG-IV): sequencing the most valuable type-strain genomes for metagenomic binning, comparative biology and taxonomic classification.</title>
        <authorList>
            <person name="Goeker M."/>
        </authorList>
    </citation>
    <scope>NUCLEOTIDE SEQUENCE [LARGE SCALE GENOMIC DNA]</scope>
    <source>
        <strain evidence="6 7">DSM 14364</strain>
    </source>
</reference>
<dbReference type="PROSITE" id="PS51462">
    <property type="entry name" value="NUDIX"/>
    <property type="match status" value="1"/>
</dbReference>
<evidence type="ECO:0000256" key="2">
    <source>
        <dbReference type="ARBA" id="ARBA00022801"/>
    </source>
</evidence>